<proteinExistence type="inferred from homology"/>
<comment type="similarity">
    <text evidence="1">Belongs to the glycosyl hydrolase 39 family.</text>
</comment>
<dbReference type="EMBL" id="JAODUP010000833">
    <property type="protein sequence ID" value="KAK2143539.1"/>
    <property type="molecule type" value="Genomic_DNA"/>
</dbReference>
<evidence type="ECO:0000259" key="5">
    <source>
        <dbReference type="Pfam" id="PF21200"/>
    </source>
</evidence>
<dbReference type="GO" id="GO:0005975">
    <property type="term" value="P:carbohydrate metabolic process"/>
    <property type="evidence" value="ECO:0007669"/>
    <property type="project" value="InterPro"/>
</dbReference>
<sequence>MSNTIGLDMVSLTPAPWIAHTYMCTLLLSIIDQSKRCAMCHITIRSGINISNDDARLVSRMWQKCTFTKHSDASTKININLNFSNVVSELPHFWTSTGFCPPDPHRDASSWLTSQDMIQNLAYIGAVPREGISYVRVHFLLNTVTVSRSERPVYNFTCLDAFIQLLFENGLHPGFEIMGNPSGLFTDFENRTQIHMWRNLIHQTATRYIGFLNYYDASSEGLRLASKRLRFGAPSGGCKNTYNPDNFCWLLLDHLNNGTNYFSGCDNVRVDFISIHEKGESPHNSRVILEKETNFFELLKKHQPNLINVPIFNDEADPLVTWSRPEPWRADTTYSSMIAKVNFFFTNAILSHGLFKDTASDVVNVMASISNHDVGKENSWQMAALVYYSTDTQLTESYYPQTLKITLNLYGLLTEKNTCSNDKHGNPYSVWKLNGSPATPSFELFKQMRANQIGTVHLYNVTFDQVLIVWSDSCIHSKCILRYDVEFSCSGLPGTFNKINPDDSLFTVFVYAPSPSSGLYKMTSNSKTIIYTVEPIFSNSNRSASAGL</sequence>
<dbReference type="PANTHER" id="PTHR12631:SF8">
    <property type="entry name" value="ALPHA-L-IDURONIDASE"/>
    <property type="match status" value="1"/>
</dbReference>
<dbReference type="PANTHER" id="PTHR12631">
    <property type="entry name" value="ALPHA-L-IDURONIDASE"/>
    <property type="match status" value="1"/>
</dbReference>
<dbReference type="Gene3D" id="3.20.20.80">
    <property type="entry name" value="Glycosidases"/>
    <property type="match status" value="2"/>
</dbReference>
<evidence type="ECO:0008006" key="8">
    <source>
        <dbReference type="Google" id="ProtNLM"/>
    </source>
</evidence>
<dbReference type="PRINTS" id="PR00745">
    <property type="entry name" value="GLHYDRLASE39"/>
</dbReference>
<dbReference type="Pfam" id="PF21200">
    <property type="entry name" value="Glyco_hydro_39_C"/>
    <property type="match status" value="1"/>
</dbReference>
<evidence type="ECO:0000256" key="3">
    <source>
        <dbReference type="ARBA" id="ARBA00023295"/>
    </source>
</evidence>
<keyword evidence="7" id="KW-1185">Reference proteome</keyword>
<keyword evidence="2" id="KW-0378">Hydrolase</keyword>
<evidence type="ECO:0000256" key="1">
    <source>
        <dbReference type="ARBA" id="ARBA00008875"/>
    </source>
</evidence>
<dbReference type="InterPro" id="IPR000514">
    <property type="entry name" value="Glyco_hydro_39"/>
</dbReference>
<evidence type="ECO:0000313" key="6">
    <source>
        <dbReference type="EMBL" id="KAK2143539.1"/>
    </source>
</evidence>
<dbReference type="InterPro" id="IPR051923">
    <property type="entry name" value="Glycosyl_Hydrolase_39"/>
</dbReference>
<evidence type="ECO:0000256" key="2">
    <source>
        <dbReference type="ARBA" id="ARBA00022801"/>
    </source>
</evidence>
<accession>A0AAD9IZE0</accession>
<feature type="domain" description="Glycosyl hydrolases family 39 N-terminal catalytic" evidence="4">
    <location>
        <begin position="81"/>
        <end position="210"/>
    </location>
</feature>
<dbReference type="GO" id="GO:0003940">
    <property type="term" value="F:L-iduronidase activity"/>
    <property type="evidence" value="ECO:0007669"/>
    <property type="project" value="TreeGrafter"/>
</dbReference>
<dbReference type="InterPro" id="IPR049167">
    <property type="entry name" value="GH39_C"/>
</dbReference>
<dbReference type="SUPFAM" id="SSF51445">
    <property type="entry name" value="(Trans)glycosidases"/>
    <property type="match status" value="1"/>
</dbReference>
<dbReference type="InterPro" id="IPR017853">
    <property type="entry name" value="GH"/>
</dbReference>
<dbReference type="Proteomes" id="UP001208570">
    <property type="component" value="Unassembled WGS sequence"/>
</dbReference>
<reference evidence="6" key="1">
    <citation type="journal article" date="2023" name="Mol. Biol. Evol.">
        <title>Third-Generation Sequencing Reveals the Adaptive Role of the Epigenome in Three Deep-Sea Polychaetes.</title>
        <authorList>
            <person name="Perez M."/>
            <person name="Aroh O."/>
            <person name="Sun Y."/>
            <person name="Lan Y."/>
            <person name="Juniper S.K."/>
            <person name="Young C.R."/>
            <person name="Angers B."/>
            <person name="Qian P.Y."/>
        </authorList>
    </citation>
    <scope>NUCLEOTIDE SEQUENCE</scope>
    <source>
        <strain evidence="6">P08H-3</strain>
    </source>
</reference>
<evidence type="ECO:0000259" key="4">
    <source>
        <dbReference type="Pfam" id="PF01229"/>
    </source>
</evidence>
<dbReference type="Pfam" id="PF01229">
    <property type="entry name" value="Glyco_hydro_39"/>
    <property type="match status" value="1"/>
</dbReference>
<evidence type="ECO:0000313" key="7">
    <source>
        <dbReference type="Proteomes" id="UP001208570"/>
    </source>
</evidence>
<dbReference type="Gene3D" id="2.60.40.10">
    <property type="entry name" value="Immunoglobulins"/>
    <property type="match status" value="1"/>
</dbReference>
<comment type="caution">
    <text evidence="6">The sequence shown here is derived from an EMBL/GenBank/DDBJ whole genome shotgun (WGS) entry which is preliminary data.</text>
</comment>
<dbReference type="AlphaFoldDB" id="A0AAD9IZE0"/>
<name>A0AAD9IZE0_9ANNE</name>
<protein>
    <recommendedName>
        <fullName evidence="8">Alpha-L-iduronidase</fullName>
    </recommendedName>
</protein>
<dbReference type="SUPFAM" id="SSF51011">
    <property type="entry name" value="Glycosyl hydrolase domain"/>
    <property type="match status" value="1"/>
</dbReference>
<feature type="domain" description="Alpha-L-iduronidase C-terminal" evidence="5">
    <location>
        <begin position="456"/>
        <end position="522"/>
    </location>
</feature>
<organism evidence="6 7">
    <name type="scientific">Paralvinella palmiformis</name>
    <dbReference type="NCBI Taxonomy" id="53620"/>
    <lineage>
        <taxon>Eukaryota</taxon>
        <taxon>Metazoa</taxon>
        <taxon>Spiralia</taxon>
        <taxon>Lophotrochozoa</taxon>
        <taxon>Annelida</taxon>
        <taxon>Polychaeta</taxon>
        <taxon>Sedentaria</taxon>
        <taxon>Canalipalpata</taxon>
        <taxon>Terebellida</taxon>
        <taxon>Terebelliformia</taxon>
        <taxon>Alvinellidae</taxon>
        <taxon>Paralvinella</taxon>
    </lineage>
</organism>
<keyword evidence="3" id="KW-0326">Glycosidase</keyword>
<dbReference type="InterPro" id="IPR013783">
    <property type="entry name" value="Ig-like_fold"/>
</dbReference>
<gene>
    <name evidence="6" type="ORF">LSH36_833g00064</name>
</gene>
<dbReference type="InterPro" id="IPR049166">
    <property type="entry name" value="GH39_cat"/>
</dbReference>